<name>A0A7W7PXL0_9ACTN</name>
<dbReference type="AlphaFoldDB" id="A0A7W7PXL0"/>
<dbReference type="SUPFAM" id="SSF52266">
    <property type="entry name" value="SGNH hydrolase"/>
    <property type="match status" value="1"/>
</dbReference>
<dbReference type="EMBL" id="JACHJI010000024">
    <property type="protein sequence ID" value="MBB4903159.1"/>
    <property type="molecule type" value="Genomic_DNA"/>
</dbReference>
<evidence type="ECO:0000256" key="1">
    <source>
        <dbReference type="SAM" id="MobiDB-lite"/>
    </source>
</evidence>
<evidence type="ECO:0000313" key="2">
    <source>
        <dbReference type="EMBL" id="MBB4903159.1"/>
    </source>
</evidence>
<keyword evidence="3" id="KW-1185">Reference proteome</keyword>
<proteinExistence type="predicted"/>
<dbReference type="Proteomes" id="UP000579523">
    <property type="component" value="Unassembled WGS sequence"/>
</dbReference>
<comment type="caution">
    <text evidence="2">The sequence shown here is derived from an EMBL/GenBank/DDBJ whole genome shotgun (WGS) entry which is preliminary data.</text>
</comment>
<gene>
    <name evidence="2" type="ORF">FHS37_007256</name>
</gene>
<reference evidence="2 3" key="1">
    <citation type="submission" date="2020-08" db="EMBL/GenBank/DDBJ databases">
        <title>Genomic Encyclopedia of Type Strains, Phase III (KMG-III): the genomes of soil and plant-associated and newly described type strains.</title>
        <authorList>
            <person name="Whitman W."/>
        </authorList>
    </citation>
    <scope>NUCLEOTIDE SEQUENCE [LARGE SCALE GENOMIC DNA]</scope>
    <source>
        <strain evidence="2 3">CECT 3273</strain>
    </source>
</reference>
<feature type="compositionally biased region" description="Low complexity" evidence="1">
    <location>
        <begin position="171"/>
        <end position="181"/>
    </location>
</feature>
<accession>A0A7W7PXL0</accession>
<organism evidence="2 3">
    <name type="scientific">Streptomyces griseomycini</name>
    <dbReference type="NCBI Taxonomy" id="66895"/>
    <lineage>
        <taxon>Bacteria</taxon>
        <taxon>Bacillati</taxon>
        <taxon>Actinomycetota</taxon>
        <taxon>Actinomycetes</taxon>
        <taxon>Kitasatosporales</taxon>
        <taxon>Streptomycetaceae</taxon>
        <taxon>Streptomyces</taxon>
    </lineage>
</organism>
<dbReference type="Gene3D" id="3.40.50.1110">
    <property type="entry name" value="SGNH hydrolase"/>
    <property type="match status" value="1"/>
</dbReference>
<feature type="compositionally biased region" description="Basic and acidic residues" evidence="1">
    <location>
        <begin position="27"/>
        <end position="42"/>
    </location>
</feature>
<feature type="region of interest" description="Disordered" evidence="1">
    <location>
        <begin position="163"/>
        <end position="185"/>
    </location>
</feature>
<protein>
    <submittedName>
        <fullName evidence="2">Uncharacterized protein</fullName>
    </submittedName>
</protein>
<dbReference type="InterPro" id="IPR036514">
    <property type="entry name" value="SGNH_hydro_sf"/>
</dbReference>
<evidence type="ECO:0000313" key="3">
    <source>
        <dbReference type="Proteomes" id="UP000579523"/>
    </source>
</evidence>
<sequence length="312" mass="33780">MLKTVNPACSGASAENIPPLEAGGKPSGREQSQDGRLDQVAKQDSVRAIVPVSGNDVGFGDIIADCITASENPFGTSCHVSEQAALNTKPDRTVVLLGKAVKDIRSVMAENGYEETGVNTYRLVVQSHPSRCLAHRKRAIRRTAPWRTAGPTRGAHRAIRTSAGHGAPWFPRSRPGSVPRPRAQRRFHRPERRLPGHETCSESTIADAKNRPASAATDWTRCFSTGVFQGGLKRSFHPNACGQRALGDFLGTVVVPYGVVQRGRRVQVRPGRTDDQMSFGYVRQAVLPRPRHVGPRAGRSARPSRCAGCALD</sequence>
<feature type="region of interest" description="Disordered" evidence="1">
    <location>
        <begin position="1"/>
        <end position="42"/>
    </location>
</feature>
<feature type="region of interest" description="Disordered" evidence="1">
    <location>
        <begin position="291"/>
        <end position="312"/>
    </location>
</feature>